<evidence type="ECO:0000256" key="1">
    <source>
        <dbReference type="SAM" id="MobiDB-lite"/>
    </source>
</evidence>
<dbReference type="InterPro" id="IPR011009">
    <property type="entry name" value="Kinase-like_dom_sf"/>
</dbReference>
<protein>
    <submittedName>
        <fullName evidence="3">Phosphotransferase family enzyme</fullName>
    </submittedName>
</protein>
<evidence type="ECO:0000259" key="2">
    <source>
        <dbReference type="Pfam" id="PF01636"/>
    </source>
</evidence>
<gene>
    <name evidence="3" type="ORF">FHU33_4569</name>
</gene>
<dbReference type="RefSeq" id="WP_142027789.1">
    <property type="nucleotide sequence ID" value="NZ_VFQE01000002.1"/>
</dbReference>
<proteinExistence type="predicted"/>
<dbReference type="EMBL" id="VFQE01000002">
    <property type="protein sequence ID" value="TQN37896.1"/>
    <property type="molecule type" value="Genomic_DNA"/>
</dbReference>
<sequence>MRLQRLVQRPRAVLYGVYLDDGSQLPRVLAKVRRGWPGDDGAERGGTRPRLASGSLPPSESTALEYAGLRAIETMFGGADPGFSVVRPLHHLVHEDTILMEYVDAPTLRDRLLAESRLSPQHVLSRHRSTEEAWWKAGAWLHRFQREMPRQELPARQPTRHDVVHQFLAYDEFLTTRLGRRALGDVARRGAALAEQLLPERLPSAVGHGDYAPRNMFLDRAGRLTVFDPMPRWVVPRHEDLSRLLVAIRLLGAQLHTRGAAYSRGGLDRRERAVIEGYRAEDRLWLPELRCHQLLITLDKWSAAVDSAPAGWRGRLRAASVEWASGFLRRESRRLLELIESDSARTT</sequence>
<evidence type="ECO:0000313" key="4">
    <source>
        <dbReference type="Proteomes" id="UP000319865"/>
    </source>
</evidence>
<accession>A0A543P1A2</accession>
<feature type="region of interest" description="Disordered" evidence="1">
    <location>
        <begin position="36"/>
        <end position="59"/>
    </location>
</feature>
<dbReference type="OrthoDB" id="101887at2"/>
<dbReference type="InterPro" id="IPR002575">
    <property type="entry name" value="Aminoglycoside_PTrfase"/>
</dbReference>
<dbReference type="SUPFAM" id="SSF56112">
    <property type="entry name" value="Protein kinase-like (PK-like)"/>
    <property type="match status" value="1"/>
</dbReference>
<evidence type="ECO:0000313" key="3">
    <source>
        <dbReference type="EMBL" id="TQN37896.1"/>
    </source>
</evidence>
<keyword evidence="4" id="KW-1185">Reference proteome</keyword>
<dbReference type="Proteomes" id="UP000319865">
    <property type="component" value="Unassembled WGS sequence"/>
</dbReference>
<keyword evidence="3" id="KW-0808">Transferase</keyword>
<name>A0A543P1A2_9ACTN</name>
<dbReference type="AlphaFoldDB" id="A0A543P1A2"/>
<feature type="domain" description="Aminoglycoside phosphotransferase" evidence="2">
    <location>
        <begin position="97"/>
        <end position="269"/>
    </location>
</feature>
<reference evidence="3 4" key="1">
    <citation type="submission" date="2019-06" db="EMBL/GenBank/DDBJ databases">
        <title>Sequencing the genomes of 1000 actinobacteria strains.</title>
        <authorList>
            <person name="Klenk H.-P."/>
        </authorList>
    </citation>
    <scope>NUCLEOTIDE SEQUENCE [LARGE SCALE GENOMIC DNA]</scope>
    <source>
        <strain evidence="3 4">DSM 46837</strain>
    </source>
</reference>
<dbReference type="Pfam" id="PF01636">
    <property type="entry name" value="APH"/>
    <property type="match status" value="1"/>
</dbReference>
<comment type="caution">
    <text evidence="3">The sequence shown here is derived from an EMBL/GenBank/DDBJ whole genome shotgun (WGS) entry which is preliminary data.</text>
</comment>
<dbReference type="GO" id="GO:0016740">
    <property type="term" value="F:transferase activity"/>
    <property type="evidence" value="ECO:0007669"/>
    <property type="project" value="UniProtKB-KW"/>
</dbReference>
<organism evidence="3 4">
    <name type="scientific">Blastococcus colisei</name>
    <dbReference type="NCBI Taxonomy" id="1564162"/>
    <lineage>
        <taxon>Bacteria</taxon>
        <taxon>Bacillati</taxon>
        <taxon>Actinomycetota</taxon>
        <taxon>Actinomycetes</taxon>
        <taxon>Geodermatophilales</taxon>
        <taxon>Geodermatophilaceae</taxon>
        <taxon>Blastococcus</taxon>
    </lineage>
</organism>